<keyword evidence="3" id="KW-1185">Reference proteome</keyword>
<dbReference type="RefSeq" id="WP_089856705.1">
    <property type="nucleotide sequence ID" value="NZ_FNDW01000004.1"/>
</dbReference>
<dbReference type="InterPro" id="IPR041685">
    <property type="entry name" value="AAA_GajA/Old/RecF-like"/>
</dbReference>
<dbReference type="GO" id="GO:0005524">
    <property type="term" value="F:ATP binding"/>
    <property type="evidence" value="ECO:0007669"/>
    <property type="project" value="InterPro"/>
</dbReference>
<dbReference type="EMBL" id="FNDW01000004">
    <property type="protein sequence ID" value="SDI10438.1"/>
    <property type="molecule type" value="Genomic_DNA"/>
</dbReference>
<dbReference type="OrthoDB" id="9792800at2"/>
<dbReference type="Proteomes" id="UP000198869">
    <property type="component" value="Unassembled WGS sequence"/>
</dbReference>
<dbReference type="PANTHER" id="PTHR43581">
    <property type="entry name" value="ATP/GTP PHOSPHATASE"/>
    <property type="match status" value="1"/>
</dbReference>
<dbReference type="InterPro" id="IPR051396">
    <property type="entry name" value="Bact_Antivir_Def_Nuclease"/>
</dbReference>
<dbReference type="Pfam" id="PF13175">
    <property type="entry name" value="AAA_15"/>
    <property type="match status" value="1"/>
</dbReference>
<sequence length="344" mass="40230">MENQHLTYFKVENFKKFDSLEVKDIGQFNLIVGDNNVGKTCFLEALLFDKSKALFAINILDSLRRRGLLEYKTSADNNISITSSLNERRIKNRILKNVDEGVAIFSYIDEKDQNLLNKIILKSSFYSSKRIDNDLDFFHNNISFDEIKNVSKYLNITPFIGFNSLFTEDIYSLYNNIKTKSDKENLIRTIQVIDTNIIDVELRQNFEDLNLVFLLSFKNKDEFIPVNYLGDGFKRIFYIILKIMSLKGKRIMIDEIETGIHYSRQKDFWSNILKICNELDVQLFASTHSKECIQAFYEAGKELNEQKDIRLISLQEGEQDKIYSTTYNFKNIEAGLYSDIELRA</sequence>
<evidence type="ECO:0000313" key="3">
    <source>
        <dbReference type="Proteomes" id="UP000198869"/>
    </source>
</evidence>
<organism evidence="2 3">
    <name type="scientific">Chryseobacterium taeanense</name>
    <dbReference type="NCBI Taxonomy" id="311334"/>
    <lineage>
        <taxon>Bacteria</taxon>
        <taxon>Pseudomonadati</taxon>
        <taxon>Bacteroidota</taxon>
        <taxon>Flavobacteriia</taxon>
        <taxon>Flavobacteriales</taxon>
        <taxon>Weeksellaceae</taxon>
        <taxon>Chryseobacterium group</taxon>
        <taxon>Chryseobacterium</taxon>
    </lineage>
</organism>
<accession>A0A1G8HUW7</accession>
<dbReference type="AlphaFoldDB" id="A0A1G8HUW7"/>
<dbReference type="GO" id="GO:0016887">
    <property type="term" value="F:ATP hydrolysis activity"/>
    <property type="evidence" value="ECO:0007669"/>
    <property type="project" value="InterPro"/>
</dbReference>
<evidence type="ECO:0000313" key="2">
    <source>
        <dbReference type="EMBL" id="SDI10438.1"/>
    </source>
</evidence>
<dbReference type="STRING" id="311334.SAMN05421846_10487"/>
<dbReference type="Gene3D" id="3.40.50.300">
    <property type="entry name" value="P-loop containing nucleotide triphosphate hydrolases"/>
    <property type="match status" value="1"/>
</dbReference>
<protein>
    <submittedName>
        <fullName evidence="2">ATPase/GTPase, AAA15 family</fullName>
    </submittedName>
</protein>
<feature type="domain" description="Endonuclease GajA/Old nuclease/RecF-like AAA" evidence="1">
    <location>
        <begin position="100"/>
        <end position="293"/>
    </location>
</feature>
<reference evidence="3" key="1">
    <citation type="submission" date="2016-10" db="EMBL/GenBank/DDBJ databases">
        <authorList>
            <person name="Varghese N."/>
            <person name="Submissions S."/>
        </authorList>
    </citation>
    <scope>NUCLEOTIDE SEQUENCE [LARGE SCALE GENOMIC DNA]</scope>
    <source>
        <strain evidence="3">DSM 17071</strain>
    </source>
</reference>
<evidence type="ECO:0000259" key="1">
    <source>
        <dbReference type="Pfam" id="PF13175"/>
    </source>
</evidence>
<dbReference type="PANTHER" id="PTHR43581:SF4">
    <property type="entry name" value="ATP_GTP PHOSPHATASE"/>
    <property type="match status" value="1"/>
</dbReference>
<dbReference type="InterPro" id="IPR027417">
    <property type="entry name" value="P-loop_NTPase"/>
</dbReference>
<dbReference type="SUPFAM" id="SSF52540">
    <property type="entry name" value="P-loop containing nucleoside triphosphate hydrolases"/>
    <property type="match status" value="1"/>
</dbReference>
<gene>
    <name evidence="2" type="ORF">SAMN05421846_10487</name>
</gene>
<name>A0A1G8HUW7_9FLAO</name>
<proteinExistence type="predicted"/>